<evidence type="ECO:0000259" key="1">
    <source>
        <dbReference type="Pfam" id="PF00561"/>
    </source>
</evidence>
<evidence type="ECO:0000313" key="3">
    <source>
        <dbReference type="Proteomes" id="UP001596157"/>
    </source>
</evidence>
<dbReference type="Pfam" id="PF00561">
    <property type="entry name" value="Abhydrolase_1"/>
    <property type="match status" value="1"/>
</dbReference>
<dbReference type="RefSeq" id="WP_378245856.1">
    <property type="nucleotide sequence ID" value="NZ_JBHSKF010000003.1"/>
</dbReference>
<feature type="domain" description="AB hydrolase-1" evidence="1">
    <location>
        <begin position="16"/>
        <end position="249"/>
    </location>
</feature>
<protein>
    <submittedName>
        <fullName evidence="2">Alpha/beta fold hydrolase</fullName>
    </submittedName>
</protein>
<dbReference type="PANTHER" id="PTHR46438">
    <property type="entry name" value="ALPHA/BETA-HYDROLASES SUPERFAMILY PROTEIN"/>
    <property type="match status" value="1"/>
</dbReference>
<accession>A0ABW0EMF0</accession>
<dbReference type="InterPro" id="IPR000073">
    <property type="entry name" value="AB_hydrolase_1"/>
</dbReference>
<keyword evidence="3" id="KW-1185">Reference proteome</keyword>
<dbReference type="GO" id="GO:0016787">
    <property type="term" value="F:hydrolase activity"/>
    <property type="evidence" value="ECO:0007669"/>
    <property type="project" value="UniProtKB-KW"/>
</dbReference>
<reference evidence="3" key="1">
    <citation type="journal article" date="2019" name="Int. J. Syst. Evol. Microbiol.">
        <title>The Global Catalogue of Microorganisms (GCM) 10K type strain sequencing project: providing services to taxonomists for standard genome sequencing and annotation.</title>
        <authorList>
            <consortium name="The Broad Institute Genomics Platform"/>
            <consortium name="The Broad Institute Genome Sequencing Center for Infectious Disease"/>
            <person name="Wu L."/>
            <person name="Ma J."/>
        </authorList>
    </citation>
    <scope>NUCLEOTIDE SEQUENCE [LARGE SCALE GENOMIC DNA]</scope>
    <source>
        <strain evidence="3">CCUG 59778</strain>
    </source>
</reference>
<comment type="caution">
    <text evidence="2">The sequence shown here is derived from an EMBL/GenBank/DDBJ whole genome shotgun (WGS) entry which is preliminary data.</text>
</comment>
<dbReference type="InterPro" id="IPR029058">
    <property type="entry name" value="AB_hydrolase_fold"/>
</dbReference>
<dbReference type="PANTHER" id="PTHR46438:SF11">
    <property type="entry name" value="LIPASE-RELATED"/>
    <property type="match status" value="1"/>
</dbReference>
<organism evidence="2 3">
    <name type="scientific">Actinokineospora guangxiensis</name>
    <dbReference type="NCBI Taxonomy" id="1490288"/>
    <lineage>
        <taxon>Bacteria</taxon>
        <taxon>Bacillati</taxon>
        <taxon>Actinomycetota</taxon>
        <taxon>Actinomycetes</taxon>
        <taxon>Pseudonocardiales</taxon>
        <taxon>Pseudonocardiaceae</taxon>
        <taxon>Actinokineospora</taxon>
    </lineage>
</organism>
<dbReference type="EMBL" id="JBHSKF010000003">
    <property type="protein sequence ID" value="MFC5287179.1"/>
    <property type="molecule type" value="Genomic_DNA"/>
</dbReference>
<proteinExistence type="predicted"/>
<name>A0ABW0EMF0_9PSEU</name>
<gene>
    <name evidence="2" type="ORF">ACFPM7_08980</name>
</gene>
<evidence type="ECO:0000313" key="2">
    <source>
        <dbReference type="EMBL" id="MFC5287179.1"/>
    </source>
</evidence>
<sequence length="281" mass="30110">MTRIEVSYDRRGAGEPLVLLHGIGHRWQAWEPVIDRLAERHEVYSVDLFGFGASPMLPVDRPYTVPGAVAALAEVFDDLGLDRPHIAGNSLGGMLALELASRDLVRSVTALSPAGFWTARDRAYAIQALSGIRRVARLGPAVHQALFSRRAARFAGGSLLFGKTSWLTAEIMLADMAAMAAAPGFDAVVAAGGRDYYFMSPEPAVPTTIAWGSRDRILWPRQARRCAQILPSARHVPLPGCGHVPMGDDPAAVAEVILSTCRQGLTAADTSTSSVPNAVFQ</sequence>
<dbReference type="Proteomes" id="UP001596157">
    <property type="component" value="Unassembled WGS sequence"/>
</dbReference>
<dbReference type="Gene3D" id="3.40.50.1820">
    <property type="entry name" value="alpha/beta hydrolase"/>
    <property type="match status" value="1"/>
</dbReference>
<dbReference type="SUPFAM" id="SSF53474">
    <property type="entry name" value="alpha/beta-Hydrolases"/>
    <property type="match status" value="1"/>
</dbReference>
<keyword evidence="2" id="KW-0378">Hydrolase</keyword>
<dbReference type="PRINTS" id="PR00111">
    <property type="entry name" value="ABHYDROLASE"/>
</dbReference>